<dbReference type="PROSITE" id="PS51459">
    <property type="entry name" value="FIDO"/>
    <property type="match status" value="1"/>
</dbReference>
<evidence type="ECO:0000259" key="3">
    <source>
        <dbReference type="PROSITE" id="PS51459"/>
    </source>
</evidence>
<reference evidence="4 5" key="1">
    <citation type="journal article" date="2015" name="Genome Announc.">
        <title>Draft Genome Sequences of Marine Isolates of Thalassomonas viridans and Thalassomonas actiniarum.</title>
        <authorList>
            <person name="Olonade I."/>
            <person name="van Zyl L.J."/>
            <person name="Trindade M."/>
        </authorList>
    </citation>
    <scope>NUCLEOTIDE SEQUENCE [LARGE SCALE GENOMIC DNA]</scope>
    <source>
        <strain evidence="4 5">A5K-106</strain>
    </source>
</reference>
<name>A0AAE9YUG0_9GAMM</name>
<organism evidence="4 5">
    <name type="scientific">Thalassomonas actiniarum</name>
    <dbReference type="NCBI Taxonomy" id="485447"/>
    <lineage>
        <taxon>Bacteria</taxon>
        <taxon>Pseudomonadati</taxon>
        <taxon>Pseudomonadota</taxon>
        <taxon>Gammaproteobacteria</taxon>
        <taxon>Alteromonadales</taxon>
        <taxon>Colwelliaceae</taxon>
        <taxon>Thalassomonas</taxon>
    </lineage>
</organism>
<dbReference type="GO" id="GO:0005524">
    <property type="term" value="F:ATP binding"/>
    <property type="evidence" value="ECO:0007669"/>
    <property type="project" value="UniProtKB-KW"/>
</dbReference>
<keyword evidence="2" id="KW-0547">Nucleotide-binding</keyword>
<dbReference type="InterPro" id="IPR040198">
    <property type="entry name" value="Fido_containing"/>
</dbReference>
<feature type="active site" evidence="1">
    <location>
        <position position="197"/>
    </location>
</feature>
<dbReference type="Proteomes" id="UP000032568">
    <property type="component" value="Chromosome"/>
</dbReference>
<evidence type="ECO:0000313" key="4">
    <source>
        <dbReference type="EMBL" id="WDD99851.1"/>
    </source>
</evidence>
<dbReference type="PANTHER" id="PTHR13504">
    <property type="entry name" value="FIDO DOMAIN-CONTAINING PROTEIN DDB_G0283145"/>
    <property type="match status" value="1"/>
</dbReference>
<evidence type="ECO:0000256" key="2">
    <source>
        <dbReference type="PIRSR" id="PIRSR640198-2"/>
    </source>
</evidence>
<dbReference type="InterPro" id="IPR036597">
    <property type="entry name" value="Fido-like_dom_sf"/>
</dbReference>
<dbReference type="SUPFAM" id="SSF140931">
    <property type="entry name" value="Fic-like"/>
    <property type="match status" value="1"/>
</dbReference>
<dbReference type="RefSeq" id="WP_160298251.1">
    <property type="nucleotide sequence ID" value="NZ_CP059735.1"/>
</dbReference>
<gene>
    <name evidence="4" type="ORF">SG35_004050</name>
</gene>
<evidence type="ECO:0000256" key="1">
    <source>
        <dbReference type="PIRSR" id="PIRSR640198-1"/>
    </source>
</evidence>
<dbReference type="KEGG" id="tact:SG35_004050"/>
<proteinExistence type="predicted"/>
<keyword evidence="2" id="KW-0067">ATP-binding</keyword>
<dbReference type="EMBL" id="CP059735">
    <property type="protein sequence ID" value="WDD99851.1"/>
    <property type="molecule type" value="Genomic_DNA"/>
</dbReference>
<accession>A0AAE9YUG0</accession>
<dbReference type="Pfam" id="PF02661">
    <property type="entry name" value="Fic"/>
    <property type="match status" value="1"/>
</dbReference>
<reference evidence="4 5" key="2">
    <citation type="journal article" date="2022" name="Mar. Drugs">
        <title>Bioassay-Guided Fractionation Leads to the Detection of Cholic Acid Generated by the Rare Thalassomonas sp.</title>
        <authorList>
            <person name="Pheiffer F."/>
            <person name="Schneider Y.K."/>
            <person name="Hansen E.H."/>
            <person name="Andersen J.H."/>
            <person name="Isaksson J."/>
            <person name="Busche T."/>
            <person name="R C."/>
            <person name="Kalinowski J."/>
            <person name="Zyl L.V."/>
            <person name="Trindade M."/>
        </authorList>
    </citation>
    <scope>NUCLEOTIDE SEQUENCE [LARGE SCALE GENOMIC DNA]</scope>
    <source>
        <strain evidence="4 5">A5K-106</strain>
    </source>
</reference>
<dbReference type="AlphaFoldDB" id="A0AAE9YUG0"/>
<dbReference type="Gene3D" id="1.10.3290.10">
    <property type="entry name" value="Fido-like domain"/>
    <property type="match status" value="1"/>
</dbReference>
<feature type="domain" description="Fido" evidence="3">
    <location>
        <begin position="117"/>
        <end position="259"/>
    </location>
</feature>
<dbReference type="PANTHER" id="PTHR13504:SF38">
    <property type="entry name" value="FIDO DOMAIN-CONTAINING PROTEIN"/>
    <property type="match status" value="1"/>
</dbReference>
<feature type="binding site" evidence="2">
    <location>
        <begin position="201"/>
        <end position="208"/>
    </location>
    <ligand>
        <name>ATP</name>
        <dbReference type="ChEBI" id="CHEBI:30616"/>
    </ligand>
</feature>
<sequence>MASYETQMWQANQQPYQAYVPDAIADKEYFTSLRLQTALNQLNESAIAKVHQGFFTRYLAGSVSLREGAKVSHKQLALCSVGIPNTEPLVQDLWSQMNYFQRGSIFARSFFNGVQSWEKNSLLALHSVLAPEVKNKGRFRLSSCWIGAKTPTKARFVAPEPTRLEELMEEWLAYIRLHTPLSLEQILIAYDQFLVIHPFSDGNGRVSRVFMDATLSHLRTGYWLHPLFFRLANSSKCYINAHNAYQRDEIDSWLNYWEDAFEWLVMKQQLIAQALEACEQAFKRTLVCTAIPKGWSELVRQLYSTPIITMEIAHRYLDAATLMLQLGLLKVKQVAFMGNATVLECPQIFKLWQQWEDILLRH</sequence>
<evidence type="ECO:0000313" key="5">
    <source>
        <dbReference type="Proteomes" id="UP000032568"/>
    </source>
</evidence>
<keyword evidence="5" id="KW-1185">Reference proteome</keyword>
<dbReference type="InterPro" id="IPR003812">
    <property type="entry name" value="Fido"/>
</dbReference>
<protein>
    <submittedName>
        <fullName evidence="4">Fic family protein</fullName>
    </submittedName>
</protein>